<keyword evidence="2" id="KW-0067">ATP-binding</keyword>
<reference evidence="2" key="1">
    <citation type="journal article" date="2013" name="Environ. Microbiol.">
        <title>Microbiota from the distal guts of lean and obese adolescents exhibit partial functional redundancy besides clear differences in community structure.</title>
        <authorList>
            <person name="Ferrer M."/>
            <person name="Ruiz A."/>
            <person name="Lanza F."/>
            <person name="Haange S.B."/>
            <person name="Oberbach A."/>
            <person name="Till H."/>
            <person name="Bargiela R."/>
            <person name="Campoy C."/>
            <person name="Segura M.T."/>
            <person name="Richter M."/>
            <person name="von Bergen M."/>
            <person name="Seifert J."/>
            <person name="Suarez A."/>
        </authorList>
    </citation>
    <scope>NUCLEOTIDE SEQUENCE</scope>
</reference>
<proteinExistence type="predicted"/>
<feature type="non-terminal residue" evidence="2">
    <location>
        <position position="1"/>
    </location>
</feature>
<dbReference type="GO" id="GO:0004386">
    <property type="term" value="F:helicase activity"/>
    <property type="evidence" value="ECO:0007669"/>
    <property type="project" value="UniProtKB-KW"/>
</dbReference>
<feature type="region of interest" description="Disordered" evidence="1">
    <location>
        <begin position="1"/>
        <end position="20"/>
    </location>
</feature>
<protein>
    <submittedName>
        <fullName evidence="2">Helicase domain-containing protein</fullName>
    </submittedName>
</protein>
<accession>K1S510</accession>
<gene>
    <name evidence="2" type="ORF">OBE_14954</name>
</gene>
<feature type="compositionally biased region" description="Polar residues" evidence="1">
    <location>
        <begin position="1"/>
        <end position="14"/>
    </location>
</feature>
<evidence type="ECO:0000256" key="1">
    <source>
        <dbReference type="SAM" id="MobiDB-lite"/>
    </source>
</evidence>
<name>K1S510_9ZZZZ</name>
<keyword evidence="2" id="KW-0347">Helicase</keyword>
<sequence length="79" mass="8853">YVLNLRGNQRTSGELSRKEGGKIFGGGSRTPITITILVKNPAKNSKAATIHYHDIGDYLTREQKLNFVQKIQVSTWSYS</sequence>
<keyword evidence="2" id="KW-0378">Hydrolase</keyword>
<keyword evidence="2" id="KW-0547">Nucleotide-binding</keyword>
<dbReference type="AlphaFoldDB" id="K1S510"/>
<evidence type="ECO:0000313" key="2">
    <source>
        <dbReference type="EMBL" id="EKC48845.1"/>
    </source>
</evidence>
<comment type="caution">
    <text evidence="2">The sequence shown here is derived from an EMBL/GenBank/DDBJ whole genome shotgun (WGS) entry which is preliminary data.</text>
</comment>
<organism evidence="2">
    <name type="scientific">human gut metagenome</name>
    <dbReference type="NCBI Taxonomy" id="408170"/>
    <lineage>
        <taxon>unclassified sequences</taxon>
        <taxon>metagenomes</taxon>
        <taxon>organismal metagenomes</taxon>
    </lineage>
</organism>
<dbReference type="EMBL" id="AJWZ01010306">
    <property type="protein sequence ID" value="EKC48845.1"/>
    <property type="molecule type" value="Genomic_DNA"/>
</dbReference>